<reference evidence="3" key="1">
    <citation type="journal article" date="2019" name="Int. J. Syst. Evol. Microbiol.">
        <title>The Global Catalogue of Microorganisms (GCM) 10K type strain sequencing project: providing services to taxonomists for standard genome sequencing and annotation.</title>
        <authorList>
            <consortium name="The Broad Institute Genomics Platform"/>
            <consortium name="The Broad Institute Genome Sequencing Center for Infectious Disease"/>
            <person name="Wu L."/>
            <person name="Ma J."/>
        </authorList>
    </citation>
    <scope>NUCLEOTIDE SEQUENCE [LARGE SCALE GENOMIC DNA]</scope>
    <source>
        <strain evidence="3">JCM 3399</strain>
    </source>
</reference>
<sequence>MAAERLVVVGGDAAGMAAASQARRLEGPDELAITAFERGHFTSYSACGIPYWVGGEVAGPDAPPANAGGGWTSRRWRSPPG</sequence>
<evidence type="ECO:0000313" key="2">
    <source>
        <dbReference type="EMBL" id="GGU47159.1"/>
    </source>
</evidence>
<evidence type="ECO:0000313" key="3">
    <source>
        <dbReference type="Proteomes" id="UP000654471"/>
    </source>
</evidence>
<protein>
    <recommendedName>
        <fullName evidence="4">Flavoprotein oxidoreductase</fullName>
    </recommendedName>
</protein>
<evidence type="ECO:0000256" key="1">
    <source>
        <dbReference type="SAM" id="MobiDB-lite"/>
    </source>
</evidence>
<proteinExistence type="predicted"/>
<dbReference type="Proteomes" id="UP000654471">
    <property type="component" value="Unassembled WGS sequence"/>
</dbReference>
<accession>A0ABQ2USC8</accession>
<keyword evidence="3" id="KW-1185">Reference proteome</keyword>
<evidence type="ECO:0008006" key="4">
    <source>
        <dbReference type="Google" id="ProtNLM"/>
    </source>
</evidence>
<feature type="region of interest" description="Disordered" evidence="1">
    <location>
        <begin position="59"/>
        <end position="81"/>
    </location>
</feature>
<dbReference type="InterPro" id="IPR036188">
    <property type="entry name" value="FAD/NAD-bd_sf"/>
</dbReference>
<organism evidence="2 3">
    <name type="scientific">Streptomyces albospinus</name>
    <dbReference type="NCBI Taxonomy" id="285515"/>
    <lineage>
        <taxon>Bacteria</taxon>
        <taxon>Bacillati</taxon>
        <taxon>Actinomycetota</taxon>
        <taxon>Actinomycetes</taxon>
        <taxon>Kitasatosporales</taxon>
        <taxon>Streptomycetaceae</taxon>
        <taxon>Streptomyces</taxon>
    </lineage>
</organism>
<dbReference type="SUPFAM" id="SSF51905">
    <property type="entry name" value="FAD/NAD(P)-binding domain"/>
    <property type="match status" value="1"/>
</dbReference>
<name>A0ABQ2USC8_9ACTN</name>
<dbReference type="EMBL" id="BMRP01000002">
    <property type="protein sequence ID" value="GGU47159.1"/>
    <property type="molecule type" value="Genomic_DNA"/>
</dbReference>
<comment type="caution">
    <text evidence="2">The sequence shown here is derived from an EMBL/GenBank/DDBJ whole genome shotgun (WGS) entry which is preliminary data.</text>
</comment>
<dbReference type="Gene3D" id="3.50.50.60">
    <property type="entry name" value="FAD/NAD(P)-binding domain"/>
    <property type="match status" value="1"/>
</dbReference>
<gene>
    <name evidence="2" type="ORF">GCM10010211_08690</name>
</gene>